<evidence type="ECO:0000313" key="2">
    <source>
        <dbReference type="EMBL" id="EJK72729.1"/>
    </source>
</evidence>
<reference evidence="2 3" key="1">
    <citation type="journal article" date="2012" name="Genome Biol.">
        <title>Genome and low-iron response of an oceanic diatom adapted to chronic iron limitation.</title>
        <authorList>
            <person name="Lommer M."/>
            <person name="Specht M."/>
            <person name="Roy A.S."/>
            <person name="Kraemer L."/>
            <person name="Andreson R."/>
            <person name="Gutowska M.A."/>
            <person name="Wolf J."/>
            <person name="Bergner S.V."/>
            <person name="Schilhabel M.B."/>
            <person name="Klostermeier U.C."/>
            <person name="Beiko R.G."/>
            <person name="Rosenstiel P."/>
            <person name="Hippler M."/>
            <person name="Laroche J."/>
        </authorList>
    </citation>
    <scope>NUCLEOTIDE SEQUENCE [LARGE SCALE GENOMIC DNA]</scope>
    <source>
        <strain evidence="2 3">CCMP1005</strain>
    </source>
</reference>
<organism evidence="2 3">
    <name type="scientific">Thalassiosira oceanica</name>
    <name type="common">Marine diatom</name>
    <dbReference type="NCBI Taxonomy" id="159749"/>
    <lineage>
        <taxon>Eukaryota</taxon>
        <taxon>Sar</taxon>
        <taxon>Stramenopiles</taxon>
        <taxon>Ochrophyta</taxon>
        <taxon>Bacillariophyta</taxon>
        <taxon>Coscinodiscophyceae</taxon>
        <taxon>Thalassiosirophycidae</taxon>
        <taxon>Thalassiosirales</taxon>
        <taxon>Thalassiosiraceae</taxon>
        <taxon>Thalassiosira</taxon>
    </lineage>
</organism>
<protein>
    <submittedName>
        <fullName evidence="2">Uncharacterized protein</fullName>
    </submittedName>
</protein>
<sequence>MQPQRLPSTPHRGRSANGGDITTVFRVPNGAASARSSVLAADVTYVGEVNQRQRGGAIAPVTSVDSVSPSFASTTNAELAELSIKTFSEDSDDSRSSIDHLLIRHRRQNPIFRPVSGSKRHYNVCDESDDEIVCRSPIRQRLSPSPQLCLANAIGSDEGICNESCYDEQSIHQYWLTSIASPVPLPSNVTPSASPFSVFFAEARAQIHAEGCPDHPLSSSRATLGDMKNLATSVNNRTVTEKEETRES</sequence>
<dbReference type="Proteomes" id="UP000266841">
    <property type="component" value="Unassembled WGS sequence"/>
</dbReference>
<dbReference type="AlphaFoldDB" id="K0T6R9"/>
<accession>K0T6R9</accession>
<dbReference type="EMBL" id="AGNL01005395">
    <property type="protein sequence ID" value="EJK72729.1"/>
    <property type="molecule type" value="Genomic_DNA"/>
</dbReference>
<feature type="region of interest" description="Disordered" evidence="1">
    <location>
        <begin position="225"/>
        <end position="248"/>
    </location>
</feature>
<feature type="region of interest" description="Disordered" evidence="1">
    <location>
        <begin position="1"/>
        <end position="22"/>
    </location>
</feature>
<gene>
    <name evidence="2" type="ORF">THAOC_05709</name>
</gene>
<feature type="compositionally biased region" description="Basic and acidic residues" evidence="1">
    <location>
        <begin position="239"/>
        <end position="248"/>
    </location>
</feature>
<name>K0T6R9_THAOC</name>
<proteinExistence type="predicted"/>
<evidence type="ECO:0000313" key="3">
    <source>
        <dbReference type="Proteomes" id="UP000266841"/>
    </source>
</evidence>
<keyword evidence="3" id="KW-1185">Reference proteome</keyword>
<evidence type="ECO:0000256" key="1">
    <source>
        <dbReference type="SAM" id="MobiDB-lite"/>
    </source>
</evidence>
<comment type="caution">
    <text evidence="2">The sequence shown here is derived from an EMBL/GenBank/DDBJ whole genome shotgun (WGS) entry which is preliminary data.</text>
</comment>